<dbReference type="InterPro" id="IPR036291">
    <property type="entry name" value="NAD(P)-bd_dom_sf"/>
</dbReference>
<dbReference type="InterPro" id="IPR002347">
    <property type="entry name" value="SDR_fam"/>
</dbReference>
<gene>
    <name evidence="4" type="ORF">GWI33_003948</name>
</gene>
<accession>A0A834HW47</accession>
<comment type="caution">
    <text evidence="4">The sequence shown here is derived from an EMBL/GenBank/DDBJ whole genome shotgun (WGS) entry which is preliminary data.</text>
</comment>
<proteinExistence type="inferred from homology"/>
<dbReference type="PANTHER" id="PTHR43157:SF31">
    <property type="entry name" value="PHOSPHATIDYLINOSITOL-GLYCAN BIOSYNTHESIS CLASS F PROTEIN"/>
    <property type="match status" value="1"/>
</dbReference>
<dbReference type="PRINTS" id="PR00081">
    <property type="entry name" value="GDHRDH"/>
</dbReference>
<dbReference type="Proteomes" id="UP000625711">
    <property type="component" value="Unassembled WGS sequence"/>
</dbReference>
<protein>
    <submittedName>
        <fullName evidence="4">Uncharacterized protein</fullName>
    </submittedName>
</protein>
<organism evidence="4 5">
    <name type="scientific">Rhynchophorus ferrugineus</name>
    <name type="common">Red palm weevil</name>
    <name type="synonym">Curculio ferrugineus</name>
    <dbReference type="NCBI Taxonomy" id="354439"/>
    <lineage>
        <taxon>Eukaryota</taxon>
        <taxon>Metazoa</taxon>
        <taxon>Ecdysozoa</taxon>
        <taxon>Arthropoda</taxon>
        <taxon>Hexapoda</taxon>
        <taxon>Insecta</taxon>
        <taxon>Pterygota</taxon>
        <taxon>Neoptera</taxon>
        <taxon>Endopterygota</taxon>
        <taxon>Coleoptera</taxon>
        <taxon>Polyphaga</taxon>
        <taxon>Cucujiformia</taxon>
        <taxon>Curculionidae</taxon>
        <taxon>Dryophthorinae</taxon>
        <taxon>Rhynchophorus</taxon>
    </lineage>
</organism>
<evidence type="ECO:0000256" key="1">
    <source>
        <dbReference type="ARBA" id="ARBA00023002"/>
    </source>
</evidence>
<keyword evidence="5" id="KW-1185">Reference proteome</keyword>
<name>A0A834HW47_RHYFE</name>
<reference evidence="4" key="1">
    <citation type="submission" date="2020-08" db="EMBL/GenBank/DDBJ databases">
        <title>Genome sequencing and assembly of the red palm weevil Rhynchophorus ferrugineus.</title>
        <authorList>
            <person name="Dias G.B."/>
            <person name="Bergman C.M."/>
            <person name="Manee M."/>
        </authorList>
    </citation>
    <scope>NUCLEOTIDE SEQUENCE</scope>
    <source>
        <strain evidence="4">AA-2017</strain>
        <tissue evidence="4">Whole larva</tissue>
    </source>
</reference>
<evidence type="ECO:0000313" key="4">
    <source>
        <dbReference type="EMBL" id="KAF7262872.1"/>
    </source>
</evidence>
<comment type="similarity">
    <text evidence="2">Belongs to the short-chain dehydrogenases/reductases (SDR) family.</text>
</comment>
<keyword evidence="3" id="KW-0812">Transmembrane</keyword>
<dbReference type="PRINTS" id="PR00080">
    <property type="entry name" value="SDRFAMILY"/>
</dbReference>
<evidence type="ECO:0000256" key="2">
    <source>
        <dbReference type="RuleBase" id="RU000363"/>
    </source>
</evidence>
<evidence type="ECO:0000256" key="3">
    <source>
        <dbReference type="SAM" id="Phobius"/>
    </source>
</evidence>
<dbReference type="OrthoDB" id="542013at2759"/>
<dbReference type="Gene3D" id="3.40.50.720">
    <property type="entry name" value="NAD(P)-binding Rossmann-like Domain"/>
    <property type="match status" value="1"/>
</dbReference>
<dbReference type="EMBL" id="JAACXV010023678">
    <property type="protein sequence ID" value="KAF7262872.1"/>
    <property type="molecule type" value="Genomic_DNA"/>
</dbReference>
<dbReference type="GO" id="GO:0016491">
    <property type="term" value="F:oxidoreductase activity"/>
    <property type="evidence" value="ECO:0007669"/>
    <property type="project" value="UniProtKB-KW"/>
</dbReference>
<feature type="transmembrane region" description="Helical" evidence="3">
    <location>
        <begin position="16"/>
        <end position="35"/>
    </location>
</feature>
<keyword evidence="1" id="KW-0560">Oxidoreductase</keyword>
<dbReference type="Pfam" id="PF00106">
    <property type="entry name" value="adh_short"/>
    <property type="match status" value="1"/>
</dbReference>
<sequence length="357" mass="40541">MFYMFLNDFIAFSNSWWPYIISFCIVSIYAIRLYAGGVPYTNNKRIDGKTVIITGSTNGIGFETAKNICARGGSVILAIRDMEKAKIAIQRIKKDHEKALVIAKLLDLTDFSSIQKFANEIALEYDKVDVLINNAAIIFQPFQKTMKGNEMTIVTNFLGPFLLTHLLLSCLNKSEQGRIINVSAMAHFSGKLYLENLNMEKHYNEMDAFAQSKLALTIFTKYLASLLIKTKITCNSVCPGMVRGTGYLNYSPLQKSIWSKLYWPWMWLFFKTPEEGCQSIVYLAVEPQLNDVSGYYFSEFDITEPSEQVKDVRLAEALYERSCSIVDIKGREIIDSLENANDTETNDASQEHHNGDF</sequence>
<evidence type="ECO:0000313" key="5">
    <source>
        <dbReference type="Proteomes" id="UP000625711"/>
    </source>
</evidence>
<dbReference type="AlphaFoldDB" id="A0A834HW47"/>
<dbReference type="PANTHER" id="PTHR43157">
    <property type="entry name" value="PHOSPHATIDYLINOSITOL-GLYCAN BIOSYNTHESIS CLASS F PROTEIN-RELATED"/>
    <property type="match status" value="1"/>
</dbReference>
<keyword evidence="3" id="KW-1133">Transmembrane helix</keyword>
<dbReference type="SUPFAM" id="SSF51735">
    <property type="entry name" value="NAD(P)-binding Rossmann-fold domains"/>
    <property type="match status" value="1"/>
</dbReference>
<keyword evidence="3" id="KW-0472">Membrane</keyword>